<name>A0A2H9U3V8_9GAMM</name>
<dbReference type="AlphaFoldDB" id="A0A2H9U3V8"/>
<keyword evidence="2" id="KW-1185">Reference proteome</keyword>
<evidence type="ECO:0000313" key="1">
    <source>
        <dbReference type="EMBL" id="PJG58668.1"/>
    </source>
</evidence>
<dbReference type="RefSeq" id="WP_420808061.1">
    <property type="nucleotide sequence ID" value="NZ_PGGC01000097.1"/>
</dbReference>
<dbReference type="Proteomes" id="UP000235861">
    <property type="component" value="Unassembled WGS sequence"/>
</dbReference>
<evidence type="ECO:0000313" key="2">
    <source>
        <dbReference type="Proteomes" id="UP000235861"/>
    </source>
</evidence>
<accession>A0A2H9U3V8</accession>
<protein>
    <submittedName>
        <fullName evidence="1">Uncharacterized protein</fullName>
    </submittedName>
</protein>
<comment type="caution">
    <text evidence="1">The sequence shown here is derived from an EMBL/GenBank/DDBJ whole genome shotgun (WGS) entry which is preliminary data.</text>
</comment>
<gene>
    <name evidence="1" type="ORF">CUC53_11335</name>
</gene>
<sequence length="18" mass="1974">MLLLLASSIRKKRTGVTS</sequence>
<dbReference type="EMBL" id="PGGC01000097">
    <property type="protein sequence ID" value="PJG58668.1"/>
    <property type="molecule type" value="Genomic_DNA"/>
</dbReference>
<organism evidence="1 2">
    <name type="scientific">Aeromonas cavernicola</name>
    <dbReference type="NCBI Taxonomy" id="1006623"/>
    <lineage>
        <taxon>Bacteria</taxon>
        <taxon>Pseudomonadati</taxon>
        <taxon>Pseudomonadota</taxon>
        <taxon>Gammaproteobacteria</taxon>
        <taxon>Aeromonadales</taxon>
        <taxon>Aeromonadaceae</taxon>
        <taxon>Aeromonas</taxon>
    </lineage>
</organism>
<reference evidence="1 2" key="1">
    <citation type="submission" date="2017-11" db="EMBL/GenBank/DDBJ databases">
        <title>Draft genome sequence of environmental isolate Aeromonas cavernicola sp. nov. MDC 2508.</title>
        <authorList>
            <person name="Colston S.M."/>
            <person name="Navarro A."/>
            <person name="Martinez-Murcia A.J."/>
            <person name="Graf J."/>
        </authorList>
    </citation>
    <scope>NUCLEOTIDE SEQUENCE [LARGE SCALE GENOMIC DNA]</scope>
    <source>
        <strain evidence="1 2">MDC 2508</strain>
    </source>
</reference>
<proteinExistence type="predicted"/>